<evidence type="ECO:0000256" key="5">
    <source>
        <dbReference type="ARBA" id="ARBA00023136"/>
    </source>
</evidence>
<evidence type="ECO:0000256" key="1">
    <source>
        <dbReference type="ARBA" id="ARBA00004571"/>
    </source>
</evidence>
<gene>
    <name evidence="10" type="ORF">LX66_4804</name>
</gene>
<evidence type="ECO:0000256" key="3">
    <source>
        <dbReference type="ARBA" id="ARBA00022452"/>
    </source>
</evidence>
<dbReference type="Gene3D" id="2.170.130.10">
    <property type="entry name" value="TonB-dependent receptor, plug domain"/>
    <property type="match status" value="1"/>
</dbReference>
<evidence type="ECO:0000313" key="11">
    <source>
        <dbReference type="Proteomes" id="UP000316778"/>
    </source>
</evidence>
<dbReference type="RefSeq" id="WP_211366494.1">
    <property type="nucleotide sequence ID" value="NZ_BAAAFY010000002.1"/>
</dbReference>
<dbReference type="Gene3D" id="2.60.40.1120">
    <property type="entry name" value="Carboxypeptidase-like, regulatory domain"/>
    <property type="match status" value="1"/>
</dbReference>
<evidence type="ECO:0000256" key="7">
    <source>
        <dbReference type="PROSITE-ProRule" id="PRU01360"/>
    </source>
</evidence>
<dbReference type="InterPro" id="IPR023997">
    <property type="entry name" value="TonB-dep_OMP_SusC/RagA_CS"/>
</dbReference>
<reference evidence="10 11" key="1">
    <citation type="journal article" date="2013" name="Stand. Genomic Sci.">
        <title>Genomic Encyclopedia of Type Strains, Phase I: The one thousand microbial genomes (KMG-I) project.</title>
        <authorList>
            <person name="Kyrpides N.C."/>
            <person name="Woyke T."/>
            <person name="Eisen J.A."/>
            <person name="Garrity G."/>
            <person name="Lilburn T.G."/>
            <person name="Beck B.J."/>
            <person name="Whitman W.B."/>
            <person name="Hugenholtz P."/>
            <person name="Klenk H.P."/>
        </authorList>
    </citation>
    <scope>NUCLEOTIDE SEQUENCE [LARGE SCALE GENOMIC DNA]</scope>
    <source>
        <strain evidence="10 11">DSM 13484</strain>
    </source>
</reference>
<dbReference type="InterPro" id="IPR023996">
    <property type="entry name" value="TonB-dep_OMP_SusC/RagA"/>
</dbReference>
<keyword evidence="8" id="KW-0732">Signal</keyword>
<dbReference type="InterPro" id="IPR036942">
    <property type="entry name" value="Beta-barrel_TonB_sf"/>
</dbReference>
<dbReference type="InterPro" id="IPR037066">
    <property type="entry name" value="Plug_dom_sf"/>
</dbReference>
<keyword evidence="2 7" id="KW-0813">Transport</keyword>
<evidence type="ECO:0000256" key="8">
    <source>
        <dbReference type="SAM" id="SignalP"/>
    </source>
</evidence>
<dbReference type="AlphaFoldDB" id="A0A562STW8"/>
<organism evidence="10 11">
    <name type="scientific">Chitinophaga japonensis</name>
    <name type="common">Flexibacter japonensis</name>
    <dbReference type="NCBI Taxonomy" id="104662"/>
    <lineage>
        <taxon>Bacteria</taxon>
        <taxon>Pseudomonadati</taxon>
        <taxon>Bacteroidota</taxon>
        <taxon>Chitinophagia</taxon>
        <taxon>Chitinophagales</taxon>
        <taxon>Chitinophagaceae</taxon>
        <taxon>Chitinophaga</taxon>
    </lineage>
</organism>
<keyword evidence="11" id="KW-1185">Reference proteome</keyword>
<dbReference type="InterPro" id="IPR008969">
    <property type="entry name" value="CarboxyPept-like_regulatory"/>
</dbReference>
<dbReference type="Gene3D" id="3.55.50.30">
    <property type="match status" value="1"/>
</dbReference>
<keyword evidence="4 7" id="KW-0812">Transmembrane</keyword>
<dbReference type="NCBIfam" id="TIGR04056">
    <property type="entry name" value="OMP_RagA_SusC"/>
    <property type="match status" value="1"/>
</dbReference>
<comment type="subcellular location">
    <subcellularLocation>
        <location evidence="1 7">Cell outer membrane</location>
        <topology evidence="1 7">Multi-pass membrane protein</topology>
    </subcellularLocation>
</comment>
<dbReference type="SUPFAM" id="SSF49464">
    <property type="entry name" value="Carboxypeptidase regulatory domain-like"/>
    <property type="match status" value="1"/>
</dbReference>
<dbReference type="Pfam" id="PF13715">
    <property type="entry name" value="CarbopepD_reg_2"/>
    <property type="match status" value="1"/>
</dbReference>
<evidence type="ECO:0000259" key="9">
    <source>
        <dbReference type="Pfam" id="PF07715"/>
    </source>
</evidence>
<dbReference type="PROSITE" id="PS52016">
    <property type="entry name" value="TONB_DEPENDENT_REC_3"/>
    <property type="match status" value="1"/>
</dbReference>
<proteinExistence type="inferred from homology"/>
<dbReference type="Gene3D" id="2.40.170.20">
    <property type="entry name" value="TonB-dependent receptor, beta-barrel domain"/>
    <property type="match status" value="1"/>
</dbReference>
<feature type="domain" description="TonB-dependent receptor plug" evidence="9">
    <location>
        <begin position="223"/>
        <end position="329"/>
    </location>
</feature>
<dbReference type="NCBIfam" id="TIGR04057">
    <property type="entry name" value="SusC_RagA_signa"/>
    <property type="match status" value="1"/>
</dbReference>
<name>A0A562STW8_CHIJA</name>
<dbReference type="GO" id="GO:0009279">
    <property type="term" value="C:cell outer membrane"/>
    <property type="evidence" value="ECO:0007669"/>
    <property type="project" value="UniProtKB-SubCell"/>
</dbReference>
<dbReference type="Proteomes" id="UP000316778">
    <property type="component" value="Unassembled WGS sequence"/>
</dbReference>
<comment type="similarity">
    <text evidence="7">Belongs to the TonB-dependent receptor family.</text>
</comment>
<accession>A0A562STW8</accession>
<evidence type="ECO:0000256" key="6">
    <source>
        <dbReference type="ARBA" id="ARBA00023237"/>
    </source>
</evidence>
<sequence>MRVSTCVVFVLLTSVQLLSAHAGSGQNMTEKKIALELKDVPLSEALSRVEALSGFRLAWSSQAVARYGHISLEKGVRTVEQTLALLLENTALSFKEQRNTILIFREAARVKKAAALMEELPGSQADTLRRRIRGKVVAAGDGSPLIGVTVIIAGTKYATITDGNGEYSLEVGRDAKSLEFRYVGFLTKTQEIGASSVINASLAQSDQSLNEVVVVAYGTAKRESLTGAVSAISDKDIQKRPLSSVVGALEGAAPGIQVSNTYGEPGANPTIRIRGFTSVNGSNAPMYVLDGVQFGGNISDLNPADIESISVLKDAASAALYGNRASNGVIIITTKRGRRDRVSMNVSVNQGLYTRGIKEYERLGPNDWMETMWTGYRNYLMTSQPGNYPTRELANAEASSSLVSDYVTYNLYNKPGDALFDANGKLVADAQMRDGYNGDLDWYDPIERVGHRQDYFINGGSRSEKSGFYFSGGYLDEKGYVKRSDFKRFTGRLNADMSPVKWFKAGVQLAGSHQMSSNTSGSTDNAASFVNPFMYARQIAPVYPVHLHDMATGEYVLDANGNKQYDDGTLYSRPQYPGRHVIWENELDMDRTYRNTINSQAFADISFLKDFRFTLRGDLNVRNSEQQTYNNAIIGDGAGNQGRAQRTIYRYKNYTFQQQLNWNRSFNAHAVDVLVGHENYSYNENYLNGYKTLETFAGMPELVNFTEITRLTDYQHNYKTESYLSRVRYSYDEKYFADASFRRDGSSRFYQDNRWGNFWSLGGSWLISRENFMQPIAHVVNDLKLRASYGEVGNDQSVDYYAYMALYTLGQNANMGALYKIQNEAKDLIWETAASFGVALEGRLFDRANFTVEYFDKRSNDLLFDVNLPLSAGGTSTDDAESTIAKNIGSVSNKGIEVMVDVDVIRKKNLTWNIGVNATVLKNKIVKLPEENREKGIISGTKRFLEGHGVYDFWLHQYVGVDQMTGNALYLPDTEAYNLNGSAPDKDTIPGQYLVQIGKDYYTTYTTYAKRDWSGSALPDVYGAISSTLTWKNFSLSTVLTYSLGGKVLDYSYQSLMSMSGNPSALHKDLLKAWKDVPAGMTEGAANRIDPDGVPVVDFARSQFTNSTSSRFLQDASYFVIKNIALGYKVPQPWMNRLGLNSASINLAVENLATFTSLRGMNPQQSFNGLNNNAFVTARVFSAGVNIGL</sequence>
<dbReference type="SUPFAM" id="SSF56935">
    <property type="entry name" value="Porins"/>
    <property type="match status" value="1"/>
</dbReference>
<dbReference type="EMBL" id="VLLG01000005">
    <property type="protein sequence ID" value="TWI84434.1"/>
    <property type="molecule type" value="Genomic_DNA"/>
</dbReference>
<protein>
    <submittedName>
        <fullName evidence="10">TonB-linked SusC/RagA family outer membrane protein</fullName>
    </submittedName>
</protein>
<feature type="signal peptide" evidence="8">
    <location>
        <begin position="1"/>
        <end position="22"/>
    </location>
</feature>
<evidence type="ECO:0000256" key="2">
    <source>
        <dbReference type="ARBA" id="ARBA00022448"/>
    </source>
</evidence>
<evidence type="ECO:0000313" key="10">
    <source>
        <dbReference type="EMBL" id="TWI84434.1"/>
    </source>
</evidence>
<comment type="caution">
    <text evidence="10">The sequence shown here is derived from an EMBL/GenBank/DDBJ whole genome shotgun (WGS) entry which is preliminary data.</text>
</comment>
<keyword evidence="6 7" id="KW-0998">Cell outer membrane</keyword>
<keyword evidence="3 7" id="KW-1134">Transmembrane beta strand</keyword>
<feature type="chain" id="PRO_5021708464" evidence="8">
    <location>
        <begin position="23"/>
        <end position="1189"/>
    </location>
</feature>
<keyword evidence="5 7" id="KW-0472">Membrane</keyword>
<dbReference type="InterPro" id="IPR012910">
    <property type="entry name" value="Plug_dom"/>
</dbReference>
<dbReference type="Pfam" id="PF07715">
    <property type="entry name" value="Plug"/>
    <property type="match status" value="1"/>
</dbReference>
<dbReference type="InterPro" id="IPR039426">
    <property type="entry name" value="TonB-dep_rcpt-like"/>
</dbReference>
<evidence type="ECO:0000256" key="4">
    <source>
        <dbReference type="ARBA" id="ARBA00022692"/>
    </source>
</evidence>